<evidence type="ECO:0000256" key="7">
    <source>
        <dbReference type="ARBA" id="ARBA00023015"/>
    </source>
</evidence>
<keyword evidence="19" id="KW-1185">Reference proteome</keyword>
<evidence type="ECO:0000313" key="19">
    <source>
        <dbReference type="Proteomes" id="UP001642360"/>
    </source>
</evidence>
<comment type="similarity">
    <text evidence="3">Belongs to the bZIP family.</text>
</comment>
<dbReference type="EMBL" id="CAUOFW020010501">
    <property type="protein sequence ID" value="CAK9188546.1"/>
    <property type="molecule type" value="Genomic_DNA"/>
</dbReference>
<evidence type="ECO:0000256" key="9">
    <source>
        <dbReference type="ARBA" id="ARBA00023136"/>
    </source>
</evidence>
<evidence type="ECO:0000259" key="17">
    <source>
        <dbReference type="PROSITE" id="PS50217"/>
    </source>
</evidence>
<feature type="region of interest" description="Disordered" evidence="15">
    <location>
        <begin position="1"/>
        <end position="20"/>
    </location>
</feature>
<evidence type="ECO:0000256" key="3">
    <source>
        <dbReference type="ARBA" id="ARBA00007163"/>
    </source>
</evidence>
<name>A0ABC8V5E2_9AQUA</name>
<evidence type="ECO:0000256" key="13">
    <source>
        <dbReference type="ARBA" id="ARBA00065888"/>
    </source>
</evidence>
<evidence type="ECO:0000256" key="8">
    <source>
        <dbReference type="ARBA" id="ARBA00023125"/>
    </source>
</evidence>
<dbReference type="InterPro" id="IPR046347">
    <property type="entry name" value="bZIP_sf"/>
</dbReference>
<reference evidence="18 19" key="1">
    <citation type="submission" date="2024-02" db="EMBL/GenBank/DDBJ databases">
        <authorList>
            <person name="Vignale AGUSTIN F."/>
            <person name="Sosa J E."/>
            <person name="Modenutti C."/>
        </authorList>
    </citation>
    <scope>NUCLEOTIDE SEQUENCE [LARGE SCALE GENOMIC DNA]</scope>
</reference>
<keyword evidence="9 16" id="KW-0472">Membrane</keyword>
<evidence type="ECO:0000256" key="16">
    <source>
        <dbReference type="SAM" id="Phobius"/>
    </source>
</evidence>
<keyword evidence="7" id="KW-0805">Transcription regulation</keyword>
<feature type="domain" description="BZIP" evidence="17">
    <location>
        <begin position="309"/>
        <end position="372"/>
    </location>
</feature>
<evidence type="ECO:0000256" key="4">
    <source>
        <dbReference type="ARBA" id="ARBA00022692"/>
    </source>
</evidence>
<keyword evidence="12" id="KW-0539">Nucleus</keyword>
<feature type="compositionally biased region" description="Polar residues" evidence="15">
    <location>
        <begin position="114"/>
        <end position="149"/>
    </location>
</feature>
<dbReference type="FunFam" id="1.20.5.170:FF:000085">
    <property type="entry name" value="bZIP transcription factor 49"/>
    <property type="match status" value="1"/>
</dbReference>
<feature type="region of interest" description="Disordered" evidence="15">
    <location>
        <begin position="417"/>
        <end position="440"/>
    </location>
</feature>
<evidence type="ECO:0000256" key="6">
    <source>
        <dbReference type="ARBA" id="ARBA00022989"/>
    </source>
</evidence>
<dbReference type="GO" id="GO:0005789">
    <property type="term" value="C:endoplasmic reticulum membrane"/>
    <property type="evidence" value="ECO:0007669"/>
    <property type="project" value="UniProtKB-SubCell"/>
</dbReference>
<evidence type="ECO:0000256" key="1">
    <source>
        <dbReference type="ARBA" id="ARBA00004123"/>
    </source>
</evidence>
<evidence type="ECO:0000313" key="18">
    <source>
        <dbReference type="EMBL" id="CAK9188546.1"/>
    </source>
</evidence>
<dbReference type="PANTHER" id="PTHR47416:SF3">
    <property type="entry name" value="BZIP TRANSCRIPTION FACTOR 17-RELATED"/>
    <property type="match status" value="1"/>
</dbReference>
<keyword evidence="5" id="KW-0256">Endoplasmic reticulum</keyword>
<keyword evidence="6 16" id="KW-1133">Transmembrane helix</keyword>
<keyword evidence="11" id="KW-0325">Glycoprotein</keyword>
<dbReference type="GO" id="GO:0003677">
    <property type="term" value="F:DNA binding"/>
    <property type="evidence" value="ECO:0007669"/>
    <property type="project" value="UniProtKB-KW"/>
</dbReference>
<proteinExistence type="inferred from homology"/>
<feature type="compositionally biased region" description="Polar residues" evidence="15">
    <location>
        <begin position="293"/>
        <end position="303"/>
    </location>
</feature>
<feature type="region of interest" description="Disordered" evidence="15">
    <location>
        <begin position="524"/>
        <end position="553"/>
    </location>
</feature>
<feature type="region of interest" description="Disordered" evidence="15">
    <location>
        <begin position="110"/>
        <end position="236"/>
    </location>
</feature>
<keyword evidence="4 16" id="KW-0812">Transmembrane</keyword>
<dbReference type="GO" id="GO:0006950">
    <property type="term" value="P:response to stress"/>
    <property type="evidence" value="ECO:0007669"/>
    <property type="project" value="UniProtKB-ARBA"/>
</dbReference>
<evidence type="ECO:0000256" key="15">
    <source>
        <dbReference type="SAM" id="MobiDB-lite"/>
    </source>
</evidence>
<accession>A0ABC8V5E2</accession>
<dbReference type="Proteomes" id="UP001642360">
    <property type="component" value="Unassembled WGS sequence"/>
</dbReference>
<feature type="compositionally biased region" description="Polar residues" evidence="15">
    <location>
        <begin position="198"/>
        <end position="236"/>
    </location>
</feature>
<evidence type="ECO:0000256" key="2">
    <source>
        <dbReference type="ARBA" id="ARBA00004389"/>
    </source>
</evidence>
<protein>
    <recommendedName>
        <fullName evidence="17">BZIP domain-containing protein</fullName>
    </recommendedName>
</protein>
<keyword evidence="8" id="KW-0238">DNA-binding</keyword>
<dbReference type="GO" id="GO:0005634">
    <property type="term" value="C:nucleus"/>
    <property type="evidence" value="ECO:0007669"/>
    <property type="project" value="UniProtKB-SubCell"/>
</dbReference>
<keyword evidence="14" id="KW-0175">Coiled coil</keyword>
<dbReference type="CDD" id="cd14704">
    <property type="entry name" value="bZIP_HY5-like"/>
    <property type="match status" value="1"/>
</dbReference>
<dbReference type="AlphaFoldDB" id="A0ABC8V5E2"/>
<feature type="coiled-coil region" evidence="14">
    <location>
        <begin position="334"/>
        <end position="368"/>
    </location>
</feature>
<comment type="caution">
    <text evidence="18">The sequence shown here is derived from an EMBL/GenBank/DDBJ whole genome shotgun (WGS) entry which is preliminary data.</text>
</comment>
<dbReference type="PROSITE" id="PS50217">
    <property type="entry name" value="BZIP"/>
    <property type="match status" value="1"/>
</dbReference>
<dbReference type="Pfam" id="PF00170">
    <property type="entry name" value="bZIP_1"/>
    <property type="match status" value="1"/>
</dbReference>
<sequence>MEDTTVADPPNGDVSDFDSLPIPPLDPAFFSQNLYHDQNNPNNFLSFDENDVVDGFDFDFSFDDLYLPSDTNGFLNPGSIDPPGLDPIKIDSEFDYGSCDHRVSERELRRISGDHNSGVTKLSNSSSPELRQISSDQSYNAAGDSNENLSESRDRGSRVLNSASPELRLTSDDHSLDVSGYLNPPLSDSGESNHECSQESGNKGSTTCHRQVSGPTSSQSSGNCGSNVSEALNYPSPDSGNYVQSAKFLPDFVTNSTEGVVDREIKVEESGSKNYLLKRKKDNDNLYSEPRTSKYQKSNNVESPINEEDEKRKARLMRNRESAHLSRQRKKHYVEELEDKVRAMHSTIQDLNAKISYMMSENASLKQQMGGHGMCPPPQMPPPGVAMYPHPLMGSTAYPWMPCPPYVVKPQGSQVPLVPIPRLKPQPAKKKENKKSEGKTKKVASVSFLGLLCFILLFGALVPMVNVRYGGMREAFTGGSDYVGNKFYAQHHGRVLTVSGHLNGTEHSMGIGLTNGKLSPHCRRGNGGGVEANAEQKGGGSHPLPHSDEFVHSGNGSEPLIASLYVPRNDKLVKIDGNLIIHSVMASEKAMASREDPRGKSGSETGLAVPANLAIPLSGVERNNGRHPHLYRSPTEGHRALASGSADRDNLKSTAADGKLQQWFREGLAGPLLSSGMCTEVFQFDVSPASGAIVPATSVTNVSAEHKQNSTHMNKGRNRRILKGLPIPLAGSSRNITKEHMHKNPEKENFHGNNSLSSMVVSVLVDPRESGDSDGEGMMGPKSLSRIFVVVLIDSVKYVTYSCMLPLMGSGPHLVTT</sequence>
<feature type="region of interest" description="Disordered" evidence="15">
    <location>
        <begin position="619"/>
        <end position="650"/>
    </location>
</feature>
<organism evidence="18 19">
    <name type="scientific">Ilex paraguariensis</name>
    <name type="common">yerba mate</name>
    <dbReference type="NCBI Taxonomy" id="185542"/>
    <lineage>
        <taxon>Eukaryota</taxon>
        <taxon>Viridiplantae</taxon>
        <taxon>Streptophyta</taxon>
        <taxon>Embryophyta</taxon>
        <taxon>Tracheophyta</taxon>
        <taxon>Spermatophyta</taxon>
        <taxon>Magnoliopsida</taxon>
        <taxon>eudicotyledons</taxon>
        <taxon>Gunneridae</taxon>
        <taxon>Pentapetalae</taxon>
        <taxon>asterids</taxon>
        <taxon>campanulids</taxon>
        <taxon>Aquifoliales</taxon>
        <taxon>Aquifoliaceae</taxon>
        <taxon>Ilex</taxon>
    </lineage>
</organism>
<evidence type="ECO:0000256" key="10">
    <source>
        <dbReference type="ARBA" id="ARBA00023163"/>
    </source>
</evidence>
<dbReference type="InterPro" id="IPR004827">
    <property type="entry name" value="bZIP"/>
</dbReference>
<evidence type="ECO:0000256" key="5">
    <source>
        <dbReference type="ARBA" id="ARBA00022824"/>
    </source>
</evidence>
<evidence type="ECO:0000256" key="11">
    <source>
        <dbReference type="ARBA" id="ARBA00023180"/>
    </source>
</evidence>
<dbReference type="PANTHER" id="PTHR47416">
    <property type="entry name" value="BASIC-LEUCINE ZIPPER TRANSCRIPTION FACTOR F-RELATED"/>
    <property type="match status" value="1"/>
</dbReference>
<comment type="subcellular location">
    <subcellularLocation>
        <location evidence="2">Endoplasmic reticulum membrane</location>
        <topology evidence="2">Single-pass membrane protein</topology>
    </subcellularLocation>
    <subcellularLocation>
        <location evidence="1">Nucleus</location>
    </subcellularLocation>
</comment>
<feature type="transmembrane region" description="Helical" evidence="16">
    <location>
        <begin position="443"/>
        <end position="465"/>
    </location>
</feature>
<feature type="region of interest" description="Disordered" evidence="15">
    <location>
        <begin position="278"/>
        <end position="312"/>
    </location>
</feature>
<dbReference type="SMART" id="SM00338">
    <property type="entry name" value="BRLZ"/>
    <property type="match status" value="1"/>
</dbReference>
<evidence type="ECO:0000256" key="14">
    <source>
        <dbReference type="SAM" id="Coils"/>
    </source>
</evidence>
<gene>
    <name evidence="18" type="ORF">ILEXP_LOCUS59227</name>
</gene>
<comment type="subunit">
    <text evidence="13">Interacts with BZIP28.</text>
</comment>
<keyword evidence="10" id="KW-0804">Transcription</keyword>
<dbReference type="SUPFAM" id="SSF57959">
    <property type="entry name" value="Leucine zipper domain"/>
    <property type="match status" value="1"/>
</dbReference>
<dbReference type="Gene3D" id="1.20.5.170">
    <property type="match status" value="1"/>
</dbReference>
<evidence type="ECO:0000256" key="12">
    <source>
        <dbReference type="ARBA" id="ARBA00023242"/>
    </source>
</evidence>